<protein>
    <recommendedName>
        <fullName evidence="8">Penicillin-binding protein transpeptidase domain-containing protein</fullName>
    </recommendedName>
</protein>
<proteinExistence type="predicted"/>
<dbReference type="Pfam" id="PF00905">
    <property type="entry name" value="Transpeptidase"/>
    <property type="match status" value="1"/>
</dbReference>
<dbReference type="Gene3D" id="3.90.1310.10">
    <property type="entry name" value="Penicillin-binding protein 2a (Domain 2)"/>
    <property type="match status" value="1"/>
</dbReference>
<dbReference type="InterPro" id="IPR005311">
    <property type="entry name" value="PBP_dimer"/>
</dbReference>
<dbReference type="GO" id="GO:0005886">
    <property type="term" value="C:plasma membrane"/>
    <property type="evidence" value="ECO:0007669"/>
    <property type="project" value="TreeGrafter"/>
</dbReference>
<dbReference type="GO" id="GO:0071555">
    <property type="term" value="P:cell wall organization"/>
    <property type="evidence" value="ECO:0007669"/>
    <property type="project" value="TreeGrafter"/>
</dbReference>
<evidence type="ECO:0000259" key="4">
    <source>
        <dbReference type="Pfam" id="PF00905"/>
    </source>
</evidence>
<keyword evidence="2 3" id="KW-0472">Membrane</keyword>
<gene>
    <name evidence="6" type="ORF">A3C96_03140</name>
</gene>
<name>A0A1F7U727_9BACT</name>
<feature type="domain" description="Penicillin-binding protein transpeptidase" evidence="4">
    <location>
        <begin position="266"/>
        <end position="574"/>
    </location>
</feature>
<evidence type="ECO:0000313" key="7">
    <source>
        <dbReference type="Proteomes" id="UP000177088"/>
    </source>
</evidence>
<dbReference type="InterPro" id="IPR012338">
    <property type="entry name" value="Beta-lactam/transpept-like"/>
</dbReference>
<evidence type="ECO:0008006" key="8">
    <source>
        <dbReference type="Google" id="ProtNLM"/>
    </source>
</evidence>
<dbReference type="PANTHER" id="PTHR30627:SF1">
    <property type="entry name" value="PEPTIDOGLYCAN D,D-TRANSPEPTIDASE FTSI"/>
    <property type="match status" value="1"/>
</dbReference>
<feature type="transmembrane region" description="Helical" evidence="3">
    <location>
        <begin position="21"/>
        <end position="43"/>
    </location>
</feature>
<dbReference type="Proteomes" id="UP000177088">
    <property type="component" value="Unassembled WGS sequence"/>
</dbReference>
<dbReference type="EMBL" id="MGEA01000053">
    <property type="protein sequence ID" value="OGL73638.1"/>
    <property type="molecule type" value="Genomic_DNA"/>
</dbReference>
<dbReference type="InterPro" id="IPR001460">
    <property type="entry name" value="PCN-bd_Tpept"/>
</dbReference>
<comment type="subcellular location">
    <subcellularLocation>
        <location evidence="1">Membrane</location>
    </subcellularLocation>
</comment>
<organism evidence="6 7">
    <name type="scientific">Candidatus Uhrbacteria bacterium RIFCSPHIGHO2_02_FULL_60_10</name>
    <dbReference type="NCBI Taxonomy" id="1802392"/>
    <lineage>
        <taxon>Bacteria</taxon>
        <taxon>Candidatus Uhriibacteriota</taxon>
    </lineage>
</organism>
<dbReference type="Gene3D" id="3.30.450.330">
    <property type="match status" value="1"/>
</dbReference>
<evidence type="ECO:0000256" key="1">
    <source>
        <dbReference type="ARBA" id="ARBA00004370"/>
    </source>
</evidence>
<keyword evidence="3" id="KW-0812">Transmembrane</keyword>
<accession>A0A1F7U727</accession>
<dbReference type="SUPFAM" id="SSF56519">
    <property type="entry name" value="Penicillin binding protein dimerisation domain"/>
    <property type="match status" value="1"/>
</dbReference>
<evidence type="ECO:0000259" key="5">
    <source>
        <dbReference type="Pfam" id="PF03717"/>
    </source>
</evidence>
<dbReference type="PANTHER" id="PTHR30627">
    <property type="entry name" value="PEPTIDOGLYCAN D,D-TRANSPEPTIDASE"/>
    <property type="match status" value="1"/>
</dbReference>
<dbReference type="Gene3D" id="3.40.710.10">
    <property type="entry name" value="DD-peptidase/beta-lactamase superfamily"/>
    <property type="match status" value="1"/>
</dbReference>
<keyword evidence="3" id="KW-1133">Transmembrane helix</keyword>
<dbReference type="GO" id="GO:0008658">
    <property type="term" value="F:penicillin binding"/>
    <property type="evidence" value="ECO:0007669"/>
    <property type="project" value="InterPro"/>
</dbReference>
<dbReference type="InterPro" id="IPR050515">
    <property type="entry name" value="Beta-lactam/transpept"/>
</dbReference>
<dbReference type="SUPFAM" id="SSF56601">
    <property type="entry name" value="beta-lactamase/transpeptidase-like"/>
    <property type="match status" value="1"/>
</dbReference>
<evidence type="ECO:0000256" key="2">
    <source>
        <dbReference type="ARBA" id="ARBA00023136"/>
    </source>
</evidence>
<feature type="domain" description="Penicillin-binding protein dimerisation" evidence="5">
    <location>
        <begin position="89"/>
        <end position="222"/>
    </location>
</feature>
<dbReference type="InterPro" id="IPR036138">
    <property type="entry name" value="PBP_dimer_sf"/>
</dbReference>
<evidence type="ECO:0000313" key="6">
    <source>
        <dbReference type="EMBL" id="OGL73638.1"/>
    </source>
</evidence>
<dbReference type="AlphaFoldDB" id="A0A1F7U727"/>
<evidence type="ECO:0000256" key="3">
    <source>
        <dbReference type="SAM" id="Phobius"/>
    </source>
</evidence>
<dbReference type="Pfam" id="PF03717">
    <property type="entry name" value="PBP_dimer"/>
    <property type="match status" value="1"/>
</dbReference>
<reference evidence="6 7" key="1">
    <citation type="journal article" date="2016" name="Nat. Commun.">
        <title>Thousands of microbial genomes shed light on interconnected biogeochemical processes in an aquifer system.</title>
        <authorList>
            <person name="Anantharaman K."/>
            <person name="Brown C.T."/>
            <person name="Hug L.A."/>
            <person name="Sharon I."/>
            <person name="Castelle C.J."/>
            <person name="Probst A.J."/>
            <person name="Thomas B.C."/>
            <person name="Singh A."/>
            <person name="Wilkins M.J."/>
            <person name="Karaoz U."/>
            <person name="Brodie E.L."/>
            <person name="Williams K.H."/>
            <person name="Hubbard S.S."/>
            <person name="Banfield J.F."/>
        </authorList>
    </citation>
    <scope>NUCLEOTIDE SEQUENCE [LARGE SCALE GENOMIC DNA]</scope>
</reference>
<comment type="caution">
    <text evidence="6">The sequence shown here is derived from an EMBL/GenBank/DDBJ whole genome shotgun (WGS) entry which is preliminary data.</text>
</comment>
<sequence length="589" mass="63345">MLWRGNRQRPRPEHQHANRPDWHVITVGVAVTFALAILGARLFSLAVLAHDFYSRLAENQHGAFAEFYPDRGSIWFSDPKSPEGRYPAAVNKSLWLAYAEPRQIADAAGTAAKLAPILKAEEPELVAKLAGQDDPYEPLAHRLDDPAAAAIRELKLPGIGLTRENFRFYPDSPEGAHLVGFVGSDQEGRRLGRYGIEGYWEKQLAGESGFVSSETDPLGRWIGAAGRDLRPAKDGDEITLTVDRTIQHVACGKLRDAVAKHGATGGSVVILEPKTGAILAMCGMPDFDANVFSAVTDMRVFNNPVTFTQYEPGSIFKPIVMAAAIDAGAVSPNTTYEDEGSLVIGQYTIKNSDGVGHGLQTMTQVLEKSLNTGVIWAARRLGAERFREYAHAFGFGEKTGIDLDTEAAGDISSLARRGDIWLATASFGQGVSATPLQMAAAYAAIANGGKLMRPYAVAAVKHADGTVEKAEPEAVRQVIAKRAATLVGGMLVRVVEAGHGKRAGVPGYFVAGKTGTAQIPRADGQGYEEHASIGSFAGFAPVDRPAFVMVVKLDRPQDVEWAEASAAPLFGDIAKFLLQYMEIPPERRL</sequence>